<keyword evidence="1" id="KW-0813">Transport</keyword>
<dbReference type="GO" id="GO:0042941">
    <property type="term" value="P:D-alanine transmembrane transport"/>
    <property type="evidence" value="ECO:0007669"/>
    <property type="project" value="TreeGrafter"/>
</dbReference>
<protein>
    <submittedName>
        <fullName evidence="6">Uncharacterized protein</fullName>
    </submittedName>
</protein>
<accession>C2KLD3</accession>
<dbReference type="GO" id="GO:0015188">
    <property type="term" value="F:L-isoleucine transmembrane transporter activity"/>
    <property type="evidence" value="ECO:0007669"/>
    <property type="project" value="TreeGrafter"/>
</dbReference>
<dbReference type="GO" id="GO:0016887">
    <property type="term" value="F:ATP hydrolysis activity"/>
    <property type="evidence" value="ECO:0007669"/>
    <property type="project" value="InterPro"/>
</dbReference>
<evidence type="ECO:0000259" key="5">
    <source>
        <dbReference type="Pfam" id="PF12399"/>
    </source>
</evidence>
<dbReference type="SUPFAM" id="SSF52540">
    <property type="entry name" value="P-loop containing nucleoside triphosphate hydrolases"/>
    <property type="match status" value="1"/>
</dbReference>
<evidence type="ECO:0000256" key="1">
    <source>
        <dbReference type="ARBA" id="ARBA00022448"/>
    </source>
</evidence>
<dbReference type="PANTHER" id="PTHR45772:SF7">
    <property type="entry name" value="AMINO ACID ABC TRANSPORTER ATP-BINDING PROTEIN"/>
    <property type="match status" value="1"/>
</dbReference>
<dbReference type="InterPro" id="IPR027417">
    <property type="entry name" value="P-loop_NTPase"/>
</dbReference>
<dbReference type="EMBL" id="ACKV01000078">
    <property type="protein sequence ID" value="EEJ41951.1"/>
    <property type="molecule type" value="Genomic_DNA"/>
</dbReference>
<dbReference type="GO" id="GO:0005524">
    <property type="term" value="F:ATP binding"/>
    <property type="evidence" value="ECO:0007669"/>
    <property type="project" value="UniProtKB-KW"/>
</dbReference>
<dbReference type="Pfam" id="PF12399">
    <property type="entry name" value="BCA_ABC_TP_C"/>
    <property type="match status" value="1"/>
</dbReference>
<dbReference type="AlphaFoldDB" id="C2KLD3"/>
<dbReference type="GO" id="GO:0015192">
    <property type="term" value="F:L-phenylalanine transmembrane transporter activity"/>
    <property type="evidence" value="ECO:0007669"/>
    <property type="project" value="TreeGrafter"/>
</dbReference>
<dbReference type="InterPro" id="IPR032823">
    <property type="entry name" value="BCA_ABC_TP_C"/>
</dbReference>
<gene>
    <name evidence="6" type="ORF">HMPREF0555_1449</name>
</gene>
<evidence type="ECO:0000313" key="6">
    <source>
        <dbReference type="EMBL" id="EEJ41951.1"/>
    </source>
</evidence>
<evidence type="ECO:0000313" key="7">
    <source>
        <dbReference type="Proteomes" id="UP000004283"/>
    </source>
</evidence>
<dbReference type="GO" id="GO:1903805">
    <property type="term" value="P:L-valine import across plasma membrane"/>
    <property type="evidence" value="ECO:0007669"/>
    <property type="project" value="TreeGrafter"/>
</dbReference>
<evidence type="ECO:0000259" key="4">
    <source>
        <dbReference type="Pfam" id="PF00005"/>
    </source>
</evidence>
<dbReference type="HOGENOM" id="CLU_000604_66_6_9"/>
<dbReference type="InterPro" id="IPR003439">
    <property type="entry name" value="ABC_transporter-like_ATP-bd"/>
</dbReference>
<reference evidence="6 7" key="1">
    <citation type="submission" date="2009-04" db="EMBL/GenBank/DDBJ databases">
        <authorList>
            <person name="Qin X."/>
            <person name="Bachman B."/>
            <person name="Battles P."/>
            <person name="Bell A."/>
            <person name="Bess C."/>
            <person name="Bickham C."/>
            <person name="Chaboub L."/>
            <person name="Chen D."/>
            <person name="Coyle M."/>
            <person name="Deiros D.R."/>
            <person name="Dinh H."/>
            <person name="Forbes L."/>
            <person name="Fowler G."/>
            <person name="Francisco L."/>
            <person name="Fu Q."/>
            <person name="Gubbala S."/>
            <person name="Hale W."/>
            <person name="Han Y."/>
            <person name="Hemphill L."/>
            <person name="Highlander S.K."/>
            <person name="Hirani K."/>
            <person name="Hogues M."/>
            <person name="Jackson L."/>
            <person name="Jakkamsetti A."/>
            <person name="Javaid M."/>
            <person name="Jiang H."/>
            <person name="Korchina V."/>
            <person name="Kovar C."/>
            <person name="Lara F."/>
            <person name="Lee S."/>
            <person name="Mata R."/>
            <person name="Mathew T."/>
            <person name="Moen C."/>
            <person name="Morales K."/>
            <person name="Munidasa M."/>
            <person name="Nazareth L."/>
            <person name="Ngo R."/>
            <person name="Nguyen L."/>
            <person name="Okwuonu G."/>
            <person name="Ongeri F."/>
            <person name="Patil S."/>
            <person name="Petrosino J."/>
            <person name="Pham C."/>
            <person name="Pham P."/>
            <person name="Pu L.-L."/>
            <person name="Puazo M."/>
            <person name="Raj R."/>
            <person name="Reid J."/>
            <person name="Rouhana J."/>
            <person name="Saada N."/>
            <person name="Shang Y."/>
            <person name="Simmons D."/>
            <person name="Thornton R."/>
            <person name="Warren J."/>
            <person name="Weissenberger G."/>
            <person name="Zhang J."/>
            <person name="Zhang L."/>
            <person name="Zhou C."/>
            <person name="Zhu D."/>
            <person name="Muzny D."/>
            <person name="Worley K."/>
            <person name="Gibbs R."/>
        </authorList>
    </citation>
    <scope>NUCLEOTIDE SEQUENCE [LARGE SCALE GENOMIC DNA]</scope>
    <source>
        <strain evidence="6 7">ATCC 19254</strain>
    </source>
</reference>
<dbReference type="Proteomes" id="UP000004283">
    <property type="component" value="Unassembled WGS sequence"/>
</dbReference>
<dbReference type="GO" id="GO:0005304">
    <property type="term" value="F:L-valine transmembrane transporter activity"/>
    <property type="evidence" value="ECO:0007669"/>
    <property type="project" value="TreeGrafter"/>
</dbReference>
<feature type="domain" description="Branched-chain amino acid ATP-binding cassette transporter C-terminal" evidence="5">
    <location>
        <begin position="89"/>
        <end position="112"/>
    </location>
</feature>
<dbReference type="PANTHER" id="PTHR45772">
    <property type="entry name" value="CONSERVED COMPONENT OF ABC TRANSPORTER FOR NATURAL AMINO ACIDS-RELATED"/>
    <property type="match status" value="1"/>
</dbReference>
<keyword evidence="3" id="KW-0067">ATP-binding</keyword>
<name>C2KLD3_LEUMC</name>
<feature type="domain" description="ABC transporter" evidence="4">
    <location>
        <begin position="7"/>
        <end position="39"/>
    </location>
</feature>
<evidence type="ECO:0000256" key="3">
    <source>
        <dbReference type="ARBA" id="ARBA00022840"/>
    </source>
</evidence>
<dbReference type="Gene3D" id="3.40.50.300">
    <property type="entry name" value="P-loop containing nucleotide triphosphate hydrolases"/>
    <property type="match status" value="1"/>
</dbReference>
<dbReference type="GO" id="GO:0005886">
    <property type="term" value="C:plasma membrane"/>
    <property type="evidence" value="ECO:0007669"/>
    <property type="project" value="TreeGrafter"/>
</dbReference>
<dbReference type="GO" id="GO:0015808">
    <property type="term" value="P:L-alanine transport"/>
    <property type="evidence" value="ECO:0007669"/>
    <property type="project" value="TreeGrafter"/>
</dbReference>
<sequence>MLEVQDTLATNLPYGQQRRLEIVRALATKPKILFLDEPAAGMNPQETADLTRLIKQVQQEFKMTIILIEHDMNPVMAVSERLYVLEYGKLLASGTPLEIQQNADVIRAYLGENNE</sequence>
<dbReference type="GO" id="GO:1903806">
    <property type="term" value="P:L-isoleucine import across plasma membrane"/>
    <property type="evidence" value="ECO:0007669"/>
    <property type="project" value="TreeGrafter"/>
</dbReference>
<organism evidence="6 7">
    <name type="scientific">Leuconostoc mesenteroides subsp. cremoris ATCC 19254</name>
    <dbReference type="NCBI Taxonomy" id="586220"/>
    <lineage>
        <taxon>Bacteria</taxon>
        <taxon>Bacillati</taxon>
        <taxon>Bacillota</taxon>
        <taxon>Bacilli</taxon>
        <taxon>Lactobacillales</taxon>
        <taxon>Lactobacillaceae</taxon>
        <taxon>Leuconostoc</taxon>
    </lineage>
</organism>
<evidence type="ECO:0000256" key="2">
    <source>
        <dbReference type="ARBA" id="ARBA00022741"/>
    </source>
</evidence>
<keyword evidence="2" id="KW-0547">Nucleotide-binding</keyword>
<proteinExistence type="predicted"/>
<dbReference type="InterPro" id="IPR051120">
    <property type="entry name" value="ABC_AA/LPS_Transport"/>
</dbReference>
<dbReference type="Pfam" id="PF00005">
    <property type="entry name" value="ABC_tran"/>
    <property type="match status" value="1"/>
</dbReference>
<comment type="caution">
    <text evidence="6">The sequence shown here is derived from an EMBL/GenBank/DDBJ whole genome shotgun (WGS) entry which is preliminary data.</text>
</comment>